<accession>A0AA40EMT9</accession>
<keyword evidence="4" id="KW-1185">Reference proteome</keyword>
<feature type="domain" description="Pyridoxamine 5'-phosphate oxidase Alr4036 family FMN-binding" evidence="2">
    <location>
        <begin position="13"/>
        <end position="143"/>
    </location>
</feature>
<dbReference type="Pfam" id="PF12766">
    <property type="entry name" value="Pyridox_oxase_2"/>
    <property type="match status" value="1"/>
</dbReference>
<dbReference type="PANTHER" id="PTHR28243:SF1">
    <property type="entry name" value="PYRIDOXAMINE 5'-PHOSPHATE OXIDASE ALR4036 FAMILY FMN-BINDING DOMAIN-CONTAINING PROTEIN"/>
    <property type="match status" value="1"/>
</dbReference>
<dbReference type="PANTHER" id="PTHR28243">
    <property type="entry name" value="AGL049CP"/>
    <property type="match status" value="1"/>
</dbReference>
<evidence type="ECO:0000313" key="4">
    <source>
        <dbReference type="Proteomes" id="UP001172159"/>
    </source>
</evidence>
<dbReference type="SUPFAM" id="SSF50475">
    <property type="entry name" value="FMN-binding split barrel"/>
    <property type="match status" value="1"/>
</dbReference>
<dbReference type="Proteomes" id="UP001172159">
    <property type="component" value="Unassembled WGS sequence"/>
</dbReference>
<organism evidence="3 4">
    <name type="scientific">Apiosordaria backusii</name>
    <dbReference type="NCBI Taxonomy" id="314023"/>
    <lineage>
        <taxon>Eukaryota</taxon>
        <taxon>Fungi</taxon>
        <taxon>Dikarya</taxon>
        <taxon>Ascomycota</taxon>
        <taxon>Pezizomycotina</taxon>
        <taxon>Sordariomycetes</taxon>
        <taxon>Sordariomycetidae</taxon>
        <taxon>Sordariales</taxon>
        <taxon>Lasiosphaeriaceae</taxon>
        <taxon>Apiosordaria</taxon>
    </lineage>
</organism>
<dbReference type="AlphaFoldDB" id="A0AA40EMT9"/>
<comment type="caution">
    <text evidence="3">The sequence shown here is derived from an EMBL/GenBank/DDBJ whole genome shotgun (WGS) entry which is preliminary data.</text>
</comment>
<dbReference type="InterPro" id="IPR024624">
    <property type="entry name" value="Pyridox_Oxase_Alr4036_FMN-bd"/>
</dbReference>
<protein>
    <submittedName>
        <fullName evidence="3">Pyridoxamine 5'-phosphate oxidase-domain-containing protein</fullName>
    </submittedName>
</protein>
<feature type="region of interest" description="Disordered" evidence="1">
    <location>
        <begin position="202"/>
        <end position="222"/>
    </location>
</feature>
<proteinExistence type="predicted"/>
<sequence>MSSSSSSPLPPAAPWRDPFTTHLSSLQPPIVFTLSTLHPVPHSLTPADGIPVLPRARTCVFRGFFGSLPPNNGRNPAPLNPPIYTSDMLTFTTDARTSKVSDIFDTASSPLPGPSGGGGPVEAVFWVEEAKTQWRIRGNAWVLGADIDSDGEGARKVREVLLERMRKSGEGRGEKGGDEQEEGKKEWSFAKEVTAHFGNLSPVMRGSFKGPEPGKPMDYGRGEGEGELGGRLEDLEDEVARRHFRVVVVVPGEVDRVDLREETRPRRWLYTFRGEGGGEEGAKLPGGEMEGGWEVTELWP</sequence>
<name>A0AA40EMT9_9PEZI</name>
<gene>
    <name evidence="3" type="ORF">B0T21DRAFT_282841</name>
</gene>
<evidence type="ECO:0000313" key="3">
    <source>
        <dbReference type="EMBL" id="KAK0742225.1"/>
    </source>
</evidence>
<dbReference type="InterPro" id="IPR012349">
    <property type="entry name" value="Split_barrel_FMN-bd"/>
</dbReference>
<evidence type="ECO:0000259" key="2">
    <source>
        <dbReference type="Pfam" id="PF12766"/>
    </source>
</evidence>
<evidence type="ECO:0000256" key="1">
    <source>
        <dbReference type="SAM" id="MobiDB-lite"/>
    </source>
</evidence>
<dbReference type="EMBL" id="JAUKTV010000003">
    <property type="protein sequence ID" value="KAK0742225.1"/>
    <property type="molecule type" value="Genomic_DNA"/>
</dbReference>
<dbReference type="GO" id="GO:0010181">
    <property type="term" value="F:FMN binding"/>
    <property type="evidence" value="ECO:0007669"/>
    <property type="project" value="InterPro"/>
</dbReference>
<feature type="region of interest" description="Disordered" evidence="1">
    <location>
        <begin position="276"/>
        <end position="300"/>
    </location>
</feature>
<dbReference type="Gene3D" id="2.30.110.10">
    <property type="entry name" value="Electron Transport, Fmn-binding Protein, Chain A"/>
    <property type="match status" value="1"/>
</dbReference>
<reference evidence="3" key="1">
    <citation type="submission" date="2023-06" db="EMBL/GenBank/DDBJ databases">
        <title>Genome-scale phylogeny and comparative genomics of the fungal order Sordariales.</title>
        <authorList>
            <consortium name="Lawrence Berkeley National Laboratory"/>
            <person name="Hensen N."/>
            <person name="Bonometti L."/>
            <person name="Westerberg I."/>
            <person name="Brannstrom I.O."/>
            <person name="Guillou S."/>
            <person name="Cros-Aarteil S."/>
            <person name="Calhoun S."/>
            <person name="Haridas S."/>
            <person name="Kuo A."/>
            <person name="Mondo S."/>
            <person name="Pangilinan J."/>
            <person name="Riley R."/>
            <person name="Labutti K."/>
            <person name="Andreopoulos B."/>
            <person name="Lipzen A."/>
            <person name="Chen C."/>
            <person name="Yanf M."/>
            <person name="Daum C."/>
            <person name="Ng V."/>
            <person name="Clum A."/>
            <person name="Steindorff A."/>
            <person name="Ohm R."/>
            <person name="Martin F."/>
            <person name="Silar P."/>
            <person name="Natvig D."/>
            <person name="Lalanne C."/>
            <person name="Gautier V."/>
            <person name="Ament-Velasquez S.L."/>
            <person name="Kruys A."/>
            <person name="Hutchinson M.I."/>
            <person name="Powell A.J."/>
            <person name="Barry K."/>
            <person name="Miller A.N."/>
            <person name="Grigoriev I.V."/>
            <person name="Debuchy R."/>
            <person name="Gladieux P."/>
            <person name="Thoren M.H."/>
            <person name="Johannesson H."/>
        </authorList>
    </citation>
    <scope>NUCLEOTIDE SEQUENCE</scope>
    <source>
        <strain evidence="3">CBS 540.89</strain>
    </source>
</reference>